<name>A0A447L069_SEROD</name>
<feature type="transmembrane region" description="Helical" evidence="1">
    <location>
        <begin position="25"/>
        <end position="44"/>
    </location>
</feature>
<proteinExistence type="predicted"/>
<sequence length="47" mass="4818">MSTISPDSGTLAATPSAKWNKTDSVWMFGLYATAVGAGTLFLPINAG</sequence>
<keyword evidence="1" id="KW-1133">Transmembrane helix</keyword>
<evidence type="ECO:0000313" key="2">
    <source>
        <dbReference type="EMBL" id="VDZ63900.1"/>
    </source>
</evidence>
<protein>
    <submittedName>
        <fullName evidence="2">Serine transporter</fullName>
    </submittedName>
</protein>
<evidence type="ECO:0000313" key="3">
    <source>
        <dbReference type="Proteomes" id="UP000281391"/>
    </source>
</evidence>
<keyword evidence="1" id="KW-0812">Transmembrane</keyword>
<dbReference type="Proteomes" id="UP000281391">
    <property type="component" value="Chromosome"/>
</dbReference>
<dbReference type="EMBL" id="LR134117">
    <property type="protein sequence ID" value="VDZ63900.1"/>
    <property type="molecule type" value="Genomic_DNA"/>
</dbReference>
<accession>A0A447L069</accession>
<evidence type="ECO:0000256" key="1">
    <source>
        <dbReference type="SAM" id="Phobius"/>
    </source>
</evidence>
<organism evidence="2 3">
    <name type="scientific">Serratia odorifera</name>
    <dbReference type="NCBI Taxonomy" id="618"/>
    <lineage>
        <taxon>Bacteria</taxon>
        <taxon>Pseudomonadati</taxon>
        <taxon>Pseudomonadota</taxon>
        <taxon>Gammaproteobacteria</taxon>
        <taxon>Enterobacterales</taxon>
        <taxon>Yersiniaceae</taxon>
        <taxon>Serratia</taxon>
    </lineage>
</organism>
<keyword evidence="1" id="KW-0472">Membrane</keyword>
<gene>
    <name evidence="2" type="primary">sdaC_3</name>
    <name evidence="2" type="ORF">NCTC11214_04701</name>
</gene>
<dbReference type="KEGG" id="sof:NCTC11214_04701"/>
<dbReference type="AlphaFoldDB" id="A0A447L069"/>
<reference evidence="2 3" key="1">
    <citation type="submission" date="2018-12" db="EMBL/GenBank/DDBJ databases">
        <authorList>
            <consortium name="Pathogen Informatics"/>
        </authorList>
    </citation>
    <scope>NUCLEOTIDE SEQUENCE [LARGE SCALE GENOMIC DNA]</scope>
    <source>
        <strain evidence="2 3">NCTC11214</strain>
    </source>
</reference>